<reference evidence="3 4" key="1">
    <citation type="submission" date="2020-08" db="EMBL/GenBank/DDBJ databases">
        <authorList>
            <person name="Newling K."/>
            <person name="Davey J."/>
            <person name="Forrester S."/>
        </authorList>
    </citation>
    <scope>NUCLEOTIDE SEQUENCE [LARGE SCALE GENOMIC DNA]</scope>
    <source>
        <strain evidence="4">Crithidia deanei Carvalho (ATCC PRA-265)</strain>
    </source>
</reference>
<feature type="domain" description="WWE" evidence="2">
    <location>
        <begin position="320"/>
        <end position="405"/>
    </location>
</feature>
<dbReference type="InterPro" id="IPR037197">
    <property type="entry name" value="WWE_dom_sf"/>
</dbReference>
<evidence type="ECO:0000313" key="3">
    <source>
        <dbReference type="EMBL" id="CAD2218917.1"/>
    </source>
</evidence>
<feature type="compositionally biased region" description="Low complexity" evidence="1">
    <location>
        <begin position="441"/>
        <end position="452"/>
    </location>
</feature>
<evidence type="ECO:0000259" key="2">
    <source>
        <dbReference type="Pfam" id="PF02825"/>
    </source>
</evidence>
<feature type="compositionally biased region" description="Basic and acidic residues" evidence="1">
    <location>
        <begin position="396"/>
        <end position="413"/>
    </location>
</feature>
<dbReference type="SUPFAM" id="SSF49879">
    <property type="entry name" value="SMAD/FHA domain"/>
    <property type="match status" value="1"/>
</dbReference>
<sequence length="463" mass="50351">MSKGSFAVVRSDKHVLHITKPNTLYIIGRGKSLPTSQSIAQSKYIARHQIGLLWDDKKNVLSVGQLGRNPTFFSKSIAVPKVNVEGDVTDDMEKLMCAFLSTPNLLTFTPANNVSEAVVQGNTSVLIPYTDSTAIAVPPALSQIGASTLFFPPELGLPVLDIRYEGVQQHATETAASMDVPASISLAVPTMTDLEDDAKEAEKPSTATGWKGILDDAMQKQRQEATRKQFETEEKETEVKTTAEAPKKAVVPSPPEPSAPTVIPFGTATKLETSSFEAKPKVEAPPPEPKPVTPFGMAAAEKAAPIPTAAPQKTGAIGFWKWKCHSNGSDSDPKSWRKYSLAVAQLLEKAFVDKERKVKIPDSLLKNDPSAKGSTYSVCFAEKSLKGAMIQYQNDDPSKFRIVQRDGGPDVDRKRVRPISVLPSESDESDYSDDDDDTESSSESLTSSSESSTSHRRKRRKTK</sequence>
<dbReference type="Proteomes" id="UP000515908">
    <property type="component" value="Chromosome 12"/>
</dbReference>
<dbReference type="Pfam" id="PF02825">
    <property type="entry name" value="WWE"/>
    <property type="match status" value="1"/>
</dbReference>
<gene>
    <name evidence="3" type="ORF">ADEAN_000641000</name>
</gene>
<dbReference type="Gene3D" id="3.30.720.50">
    <property type="match status" value="1"/>
</dbReference>
<keyword evidence="4" id="KW-1185">Reference proteome</keyword>
<proteinExistence type="predicted"/>
<dbReference type="AlphaFoldDB" id="A0A7G2CIN3"/>
<dbReference type="EMBL" id="LR877156">
    <property type="protein sequence ID" value="CAD2218917.1"/>
    <property type="molecule type" value="Genomic_DNA"/>
</dbReference>
<evidence type="ECO:0000313" key="4">
    <source>
        <dbReference type="Proteomes" id="UP000515908"/>
    </source>
</evidence>
<evidence type="ECO:0000256" key="1">
    <source>
        <dbReference type="SAM" id="MobiDB-lite"/>
    </source>
</evidence>
<feature type="region of interest" description="Disordered" evidence="1">
    <location>
        <begin position="394"/>
        <end position="463"/>
    </location>
</feature>
<feature type="region of interest" description="Disordered" evidence="1">
    <location>
        <begin position="219"/>
        <end position="262"/>
    </location>
</feature>
<protein>
    <submittedName>
        <fullName evidence="3">WWE domain containing protein, putative</fullName>
    </submittedName>
</protein>
<dbReference type="InterPro" id="IPR004170">
    <property type="entry name" value="WWE_dom"/>
</dbReference>
<feature type="compositionally biased region" description="Acidic residues" evidence="1">
    <location>
        <begin position="425"/>
        <end position="440"/>
    </location>
</feature>
<accession>A0A7G2CIN3</accession>
<feature type="compositionally biased region" description="Basic and acidic residues" evidence="1">
    <location>
        <begin position="219"/>
        <end position="247"/>
    </location>
</feature>
<name>A0A7G2CIN3_9TRYP</name>
<feature type="compositionally biased region" description="Basic residues" evidence="1">
    <location>
        <begin position="454"/>
        <end position="463"/>
    </location>
</feature>
<dbReference type="OrthoDB" id="240081at2759"/>
<dbReference type="InterPro" id="IPR008984">
    <property type="entry name" value="SMAD_FHA_dom_sf"/>
</dbReference>
<dbReference type="SUPFAM" id="SSF117839">
    <property type="entry name" value="WWE domain"/>
    <property type="match status" value="1"/>
</dbReference>
<organism evidence="3 4">
    <name type="scientific">Angomonas deanei</name>
    <dbReference type="NCBI Taxonomy" id="59799"/>
    <lineage>
        <taxon>Eukaryota</taxon>
        <taxon>Discoba</taxon>
        <taxon>Euglenozoa</taxon>
        <taxon>Kinetoplastea</taxon>
        <taxon>Metakinetoplastina</taxon>
        <taxon>Trypanosomatida</taxon>
        <taxon>Trypanosomatidae</taxon>
        <taxon>Strigomonadinae</taxon>
        <taxon>Angomonas</taxon>
    </lineage>
</organism>
<dbReference type="VEuPathDB" id="TriTrypDB:ADEAN_000641000"/>